<reference evidence="1 2" key="1">
    <citation type="submission" date="2018-05" db="EMBL/GenBank/DDBJ databases">
        <title>Genomic Encyclopedia of Type Strains, Phase IV (KMG-IV): sequencing the most valuable type-strain genomes for metagenomic binning, comparative biology and taxonomic classification.</title>
        <authorList>
            <person name="Goeker M."/>
        </authorList>
    </citation>
    <scope>NUCLEOTIDE SEQUENCE [LARGE SCALE GENOMIC DNA]</scope>
    <source>
        <strain evidence="1 2">DSM 45480</strain>
    </source>
</reference>
<evidence type="ECO:0000313" key="2">
    <source>
        <dbReference type="Proteomes" id="UP000246005"/>
    </source>
</evidence>
<protein>
    <submittedName>
        <fullName evidence="1">Uncharacterized protein</fullName>
    </submittedName>
</protein>
<dbReference type="Proteomes" id="UP000246005">
    <property type="component" value="Unassembled WGS sequence"/>
</dbReference>
<dbReference type="AlphaFoldDB" id="A0A316HNS4"/>
<dbReference type="RefSeq" id="WP_146231830.1">
    <property type="nucleotide sequence ID" value="NZ_QGHB01000016.1"/>
</dbReference>
<organism evidence="1 2">
    <name type="scientific">Lentzea atacamensis</name>
    <dbReference type="NCBI Taxonomy" id="531938"/>
    <lineage>
        <taxon>Bacteria</taxon>
        <taxon>Bacillati</taxon>
        <taxon>Actinomycetota</taxon>
        <taxon>Actinomycetes</taxon>
        <taxon>Pseudonocardiales</taxon>
        <taxon>Pseudonocardiaceae</taxon>
        <taxon>Lentzea</taxon>
    </lineage>
</organism>
<proteinExistence type="predicted"/>
<evidence type="ECO:0000313" key="1">
    <source>
        <dbReference type="EMBL" id="PWK81658.1"/>
    </source>
</evidence>
<gene>
    <name evidence="1" type="ORF">C8D88_11669</name>
</gene>
<accession>A0A316HNS4</accession>
<name>A0A316HNS4_9PSEU</name>
<sequence>MAAHVILTCDCAEYCGEYIGGLSVENARDNAVHAGWDRDTVNGSTVDFAPGHGPNRRAA</sequence>
<comment type="caution">
    <text evidence="1">The sequence shown here is derived from an EMBL/GenBank/DDBJ whole genome shotgun (WGS) entry which is preliminary data.</text>
</comment>
<dbReference type="EMBL" id="QGHB01000016">
    <property type="protein sequence ID" value="PWK81658.1"/>
    <property type="molecule type" value="Genomic_DNA"/>
</dbReference>